<gene>
    <name evidence="1" type="ORF">A9K56_04710</name>
</gene>
<evidence type="ECO:0000313" key="1">
    <source>
        <dbReference type="EMBL" id="OBU62951.1"/>
    </source>
</evidence>
<dbReference type="SUPFAM" id="SSF54593">
    <property type="entry name" value="Glyoxalase/Bleomycin resistance protein/Dihydroxybiphenyl dioxygenase"/>
    <property type="match status" value="1"/>
</dbReference>
<protein>
    <submittedName>
        <fullName evidence="1">Uncharacterized protein</fullName>
    </submittedName>
</protein>
<dbReference type="EMBL" id="LYVI01000002">
    <property type="protein sequence ID" value="OBU62951.1"/>
    <property type="molecule type" value="Genomic_DNA"/>
</dbReference>
<dbReference type="Proteomes" id="UP000092125">
    <property type="component" value="Unassembled WGS sequence"/>
</dbReference>
<dbReference type="RefSeq" id="WP_065181567.1">
    <property type="nucleotide sequence ID" value="NZ_LYVI01000002.1"/>
</dbReference>
<dbReference type="AlphaFoldDB" id="A0AAP7L1Z7"/>
<comment type="caution">
    <text evidence="1">The sequence shown here is derived from an EMBL/GenBank/DDBJ whole genome shotgun (WGS) entry which is preliminary data.</text>
</comment>
<accession>A0AAP7L1Z7</accession>
<organism evidence="1 2">
    <name type="scientific">Stenotrophomonas maltophilia</name>
    <name type="common">Pseudomonas maltophilia</name>
    <name type="synonym">Xanthomonas maltophilia</name>
    <dbReference type="NCBI Taxonomy" id="40324"/>
    <lineage>
        <taxon>Bacteria</taxon>
        <taxon>Pseudomonadati</taxon>
        <taxon>Pseudomonadota</taxon>
        <taxon>Gammaproteobacteria</taxon>
        <taxon>Lysobacterales</taxon>
        <taxon>Lysobacteraceae</taxon>
        <taxon>Stenotrophomonas</taxon>
        <taxon>Stenotrophomonas maltophilia group</taxon>
    </lineage>
</organism>
<proteinExistence type="predicted"/>
<sequence length="68" mass="7459">MNPIAHVEIPASDLARAIAFYQQWLQVRIDAPVQLHGCRGPADAGHWRVAEICDSEGNRIALQAPVTL</sequence>
<reference evidence="1 2" key="1">
    <citation type="submission" date="2016-05" db="EMBL/GenBank/DDBJ databases">
        <title>Draft Genome Sequences of Stenotrophomonas maltophilia Strains Sm32COP, Sm41DVV, Sm46PAILV, SmF3, SmF22, SmSOFb1 and SmCVFa1, Isolated from Different Manures, in France.</title>
        <authorList>
            <person name="Nazaret S."/>
            <person name="Bodilis J."/>
        </authorList>
    </citation>
    <scope>NUCLEOTIDE SEQUENCE [LARGE SCALE GENOMIC DNA]</scope>
    <source>
        <strain evidence="1 2">Sm41DVV</strain>
    </source>
</reference>
<name>A0AAP7L1Z7_STEMA</name>
<dbReference type="InterPro" id="IPR029068">
    <property type="entry name" value="Glyas_Bleomycin-R_OHBP_Dase"/>
</dbReference>
<evidence type="ECO:0000313" key="2">
    <source>
        <dbReference type="Proteomes" id="UP000092125"/>
    </source>
</evidence>